<name>A0A3G5AHG6_9VIRU</name>
<evidence type="ECO:0000256" key="1">
    <source>
        <dbReference type="SAM" id="MobiDB-lite"/>
    </source>
</evidence>
<feature type="region of interest" description="Disordered" evidence="1">
    <location>
        <begin position="1"/>
        <end position="54"/>
    </location>
</feature>
<dbReference type="EMBL" id="MK072511">
    <property type="protein sequence ID" value="AYV86652.1"/>
    <property type="molecule type" value="Genomic_DNA"/>
</dbReference>
<organism evidence="2">
    <name type="scientific">Sylvanvirus sp</name>
    <dbReference type="NCBI Taxonomy" id="2487774"/>
    <lineage>
        <taxon>Viruses</taxon>
    </lineage>
</organism>
<evidence type="ECO:0000313" key="2">
    <source>
        <dbReference type="EMBL" id="AYV86652.1"/>
    </source>
</evidence>
<proteinExistence type="predicted"/>
<feature type="compositionally biased region" description="Polar residues" evidence="1">
    <location>
        <begin position="24"/>
        <end position="37"/>
    </location>
</feature>
<gene>
    <name evidence="2" type="ORF">Sylvanvirus5_20</name>
</gene>
<reference evidence="2" key="1">
    <citation type="submission" date="2018-10" db="EMBL/GenBank/DDBJ databases">
        <title>Hidden diversity of soil giant viruses.</title>
        <authorList>
            <person name="Schulz F."/>
            <person name="Alteio L."/>
            <person name="Goudeau D."/>
            <person name="Ryan E.M."/>
            <person name="Malmstrom R.R."/>
            <person name="Blanchard J."/>
            <person name="Woyke T."/>
        </authorList>
    </citation>
    <scope>NUCLEOTIDE SEQUENCE</scope>
    <source>
        <strain evidence="2">SYV1</strain>
    </source>
</reference>
<feature type="compositionally biased region" description="Polar residues" evidence="1">
    <location>
        <begin position="1"/>
        <end position="11"/>
    </location>
</feature>
<sequence length="146" mass="16470">MSSSSEYFQHSEQCKKLDDLTISDPISTSNSEPTSKSFKPPQPENQNNLEKNLDKNPENIMTLLSESDSVTAIIRSFLQLLLQLFLQLFPLLSFADFPININLCFLPPMYFVFPSKIRNSIAGNGCSIAAITFNYPCQNMTRVHSI</sequence>
<protein>
    <submittedName>
        <fullName evidence="2">Uncharacterized protein</fullName>
    </submittedName>
</protein>
<accession>A0A3G5AHG6</accession>